<reference evidence="3 4" key="1">
    <citation type="submission" date="2023-12" db="EMBL/GenBank/DDBJ databases">
        <title>Novel species of the genus Arcicella isolated from rivers.</title>
        <authorList>
            <person name="Lu H."/>
        </authorList>
    </citation>
    <scope>NUCLEOTIDE SEQUENCE [LARGE SCALE GENOMIC DNA]</scope>
    <source>
        <strain evidence="3 4">LMG 21963</strain>
    </source>
</reference>
<keyword evidence="1" id="KW-0732">Signal</keyword>
<feature type="signal peptide" evidence="1">
    <location>
        <begin position="1"/>
        <end position="22"/>
    </location>
</feature>
<dbReference type="Gene3D" id="2.40.128.520">
    <property type="match status" value="1"/>
</dbReference>
<organism evidence="3 4">
    <name type="scientific">Arcicella aquatica</name>
    <dbReference type="NCBI Taxonomy" id="217141"/>
    <lineage>
        <taxon>Bacteria</taxon>
        <taxon>Pseudomonadati</taxon>
        <taxon>Bacteroidota</taxon>
        <taxon>Cytophagia</taxon>
        <taxon>Cytophagales</taxon>
        <taxon>Flectobacillaceae</taxon>
        <taxon>Arcicella</taxon>
    </lineage>
</organism>
<sequence>MKCPKLLSLLFVWCLLSSFINSEESDGIVGVWFTEDRASKIQIFKQDNHYFGKIVWLKSPTVNGKPILDTKNPEEKLRTRHILGLVFLNKFVFEGNNSWAHGEIYDARSGRTVSGKMSLKNKNMLDLRGFIGRPLFGKTVTLVRAE</sequence>
<dbReference type="RefSeq" id="WP_323247339.1">
    <property type="nucleotide sequence ID" value="NZ_JAYFUL010000006.1"/>
</dbReference>
<dbReference type="Pfam" id="PF09917">
    <property type="entry name" value="DUF2147"/>
    <property type="match status" value="1"/>
</dbReference>
<dbReference type="InterPro" id="IPR019223">
    <property type="entry name" value="DUF2147"/>
</dbReference>
<evidence type="ECO:0000259" key="2">
    <source>
        <dbReference type="Pfam" id="PF09917"/>
    </source>
</evidence>
<feature type="chain" id="PRO_5045921963" evidence="1">
    <location>
        <begin position="23"/>
        <end position="146"/>
    </location>
</feature>
<name>A0ABU5QK83_9BACT</name>
<proteinExistence type="predicted"/>
<keyword evidence="4" id="KW-1185">Reference proteome</keyword>
<evidence type="ECO:0000256" key="1">
    <source>
        <dbReference type="SAM" id="SignalP"/>
    </source>
</evidence>
<dbReference type="PANTHER" id="PTHR36919">
    <property type="entry name" value="BLR1215 PROTEIN"/>
    <property type="match status" value="1"/>
</dbReference>
<dbReference type="EMBL" id="JAYFUL010000006">
    <property type="protein sequence ID" value="MEA5257154.1"/>
    <property type="molecule type" value="Genomic_DNA"/>
</dbReference>
<evidence type="ECO:0000313" key="3">
    <source>
        <dbReference type="EMBL" id="MEA5257154.1"/>
    </source>
</evidence>
<feature type="domain" description="DUF2147" evidence="2">
    <location>
        <begin position="30"/>
        <end position="144"/>
    </location>
</feature>
<protein>
    <submittedName>
        <fullName evidence="3">DUF2147 domain-containing protein</fullName>
    </submittedName>
</protein>
<evidence type="ECO:0000313" key="4">
    <source>
        <dbReference type="Proteomes" id="UP001304671"/>
    </source>
</evidence>
<dbReference type="Proteomes" id="UP001304671">
    <property type="component" value="Unassembled WGS sequence"/>
</dbReference>
<accession>A0ABU5QK83</accession>
<dbReference type="PANTHER" id="PTHR36919:SF2">
    <property type="entry name" value="BLL6627 PROTEIN"/>
    <property type="match status" value="1"/>
</dbReference>
<comment type="caution">
    <text evidence="3">The sequence shown here is derived from an EMBL/GenBank/DDBJ whole genome shotgun (WGS) entry which is preliminary data.</text>
</comment>
<gene>
    <name evidence="3" type="ORF">VB264_05105</name>
</gene>